<evidence type="ECO:0000313" key="2">
    <source>
        <dbReference type="Proteomes" id="UP000694941"/>
    </source>
</evidence>
<proteinExistence type="predicted"/>
<sequence length="310" mass="35403">MSLRLYDEMTEQKVQAEDILNEAVLLYKGMEELLSDTQVALNKAKDAVQFGEGVLFNARETLKTLKEFDGIVQESRNEAGNALETIVPLIHKLLHNANEKTRDARNAQAETDSVNAKKKAIESEIISIQISQKVDDFRKEVEGMKQDTRRELEVSHKVFEGVQKVVDQMKNFEEKAESESELAEKVLTLTGDLQNSVKHASLKAENALNVLQNLMNKIGFYHNNLDSLSQNDLDEIGEELKKAEDEDNILAKKIDDLRMIEKEQKKMVQDFENEINVLEKKVENNKNIAKAMNNLKERCYKRPTELEPQG</sequence>
<keyword evidence="1" id="KW-0175">Coiled coil</keyword>
<reference evidence="3" key="1">
    <citation type="submission" date="2025-08" db="UniProtKB">
        <authorList>
            <consortium name="RefSeq"/>
        </authorList>
    </citation>
    <scope>IDENTIFICATION</scope>
    <source>
        <tissue evidence="3">Muscle</tissue>
    </source>
</reference>
<accession>A0ABM1S911</accession>
<gene>
    <name evidence="3" type="primary">LOC106458248</name>
</gene>
<name>A0ABM1S911_LIMPO</name>
<protein>
    <submittedName>
        <fullName evidence="3">Uncharacterized protein LOC106458248</fullName>
    </submittedName>
</protein>
<evidence type="ECO:0000313" key="3">
    <source>
        <dbReference type="RefSeq" id="XP_022240116.1"/>
    </source>
</evidence>
<dbReference type="Proteomes" id="UP000694941">
    <property type="component" value="Unplaced"/>
</dbReference>
<evidence type="ECO:0000256" key="1">
    <source>
        <dbReference type="SAM" id="Coils"/>
    </source>
</evidence>
<feature type="coiled-coil region" evidence="1">
    <location>
        <begin position="90"/>
        <end position="124"/>
    </location>
</feature>
<dbReference type="RefSeq" id="XP_022240116.1">
    <property type="nucleotide sequence ID" value="XM_022384408.1"/>
</dbReference>
<feature type="coiled-coil region" evidence="1">
    <location>
        <begin position="162"/>
        <end position="298"/>
    </location>
</feature>
<organism evidence="2 3">
    <name type="scientific">Limulus polyphemus</name>
    <name type="common">Atlantic horseshoe crab</name>
    <dbReference type="NCBI Taxonomy" id="6850"/>
    <lineage>
        <taxon>Eukaryota</taxon>
        <taxon>Metazoa</taxon>
        <taxon>Ecdysozoa</taxon>
        <taxon>Arthropoda</taxon>
        <taxon>Chelicerata</taxon>
        <taxon>Merostomata</taxon>
        <taxon>Xiphosura</taxon>
        <taxon>Limulidae</taxon>
        <taxon>Limulus</taxon>
    </lineage>
</organism>
<keyword evidence="2" id="KW-1185">Reference proteome</keyword>
<dbReference type="GeneID" id="106458248"/>